<keyword evidence="2" id="KW-1185">Reference proteome</keyword>
<accession>A0ABD3GWM4</accession>
<protein>
    <submittedName>
        <fullName evidence="1">Uncharacterized protein</fullName>
    </submittedName>
</protein>
<proteinExistence type="predicted"/>
<organism evidence="1 2">
    <name type="scientific">Riccia sorocarpa</name>
    <dbReference type="NCBI Taxonomy" id="122646"/>
    <lineage>
        <taxon>Eukaryota</taxon>
        <taxon>Viridiplantae</taxon>
        <taxon>Streptophyta</taxon>
        <taxon>Embryophyta</taxon>
        <taxon>Marchantiophyta</taxon>
        <taxon>Marchantiopsida</taxon>
        <taxon>Marchantiidae</taxon>
        <taxon>Marchantiales</taxon>
        <taxon>Ricciaceae</taxon>
        <taxon>Riccia</taxon>
    </lineage>
</organism>
<sequence>MKFFKKWLCDLRVGGVDSFLKRADLNPKPENLRSEVELNLAKMAKREISLTLEQQQLDWLQSMATKYGLPTPDKALRIVILFAKQVKDSVSSSFKELSSKSTADKSPVTRMHAIDEVHDTFLEEFKNRYNLSSKDQAVHVILEYCVTNADEKTLFEVKRCRHGETCKSC</sequence>
<reference evidence="1 2" key="1">
    <citation type="submission" date="2024-09" db="EMBL/GenBank/DDBJ databases">
        <title>Chromosome-scale assembly of Riccia sorocarpa.</title>
        <authorList>
            <person name="Paukszto L."/>
        </authorList>
    </citation>
    <scope>NUCLEOTIDE SEQUENCE [LARGE SCALE GENOMIC DNA]</scope>
    <source>
        <strain evidence="1">LP-2024</strain>
        <tissue evidence="1">Aerial parts of the thallus</tissue>
    </source>
</reference>
<gene>
    <name evidence="1" type="ORF">R1sor_001680</name>
</gene>
<evidence type="ECO:0000313" key="1">
    <source>
        <dbReference type="EMBL" id="KAL3683658.1"/>
    </source>
</evidence>
<evidence type="ECO:0000313" key="2">
    <source>
        <dbReference type="Proteomes" id="UP001633002"/>
    </source>
</evidence>
<comment type="caution">
    <text evidence="1">The sequence shown here is derived from an EMBL/GenBank/DDBJ whole genome shotgun (WGS) entry which is preliminary data.</text>
</comment>
<dbReference type="EMBL" id="JBJQOH010000006">
    <property type="protein sequence ID" value="KAL3683658.1"/>
    <property type="molecule type" value="Genomic_DNA"/>
</dbReference>
<dbReference type="Proteomes" id="UP001633002">
    <property type="component" value="Unassembled WGS sequence"/>
</dbReference>
<dbReference type="AlphaFoldDB" id="A0ABD3GWM4"/>
<name>A0ABD3GWM4_9MARC</name>